<evidence type="ECO:0000313" key="1">
    <source>
        <dbReference type="EMBL" id="WBO61933.1"/>
    </source>
</evidence>
<dbReference type="RefSeq" id="WP_270079885.1">
    <property type="nucleotide sequence ID" value="NZ_CP115300.1"/>
</dbReference>
<keyword evidence="2" id="KW-1185">Reference proteome</keyword>
<name>A0ABY7NXV5_9ACTN</name>
<sequence>MLLGLNRGLTWSMTVNMKIGPVGPARRGLATGLNEAAGYTAVGTTALLTGYLATAYGLRPIPS</sequence>
<accession>A0ABY7NXV5</accession>
<evidence type="ECO:0000313" key="2">
    <source>
        <dbReference type="Proteomes" id="UP001212326"/>
    </source>
</evidence>
<gene>
    <name evidence="1" type="ORF">O1G22_03320</name>
</gene>
<reference evidence="1 2" key="1">
    <citation type="submission" date="2022-12" db="EMBL/GenBank/DDBJ databases">
        <authorList>
            <person name="Mo P."/>
        </authorList>
    </citation>
    <scope>NUCLEOTIDE SEQUENCE [LARGE SCALE GENOMIC DNA]</scope>
    <source>
        <strain evidence="1 2">HUAS 2-6</strain>
    </source>
</reference>
<proteinExistence type="predicted"/>
<evidence type="ECO:0008006" key="3">
    <source>
        <dbReference type="Google" id="ProtNLM"/>
    </source>
</evidence>
<dbReference type="Proteomes" id="UP001212326">
    <property type="component" value="Chromosome"/>
</dbReference>
<organism evidence="1 2">
    <name type="scientific">Streptomyces camelliae</name>
    <dbReference type="NCBI Taxonomy" id="3004093"/>
    <lineage>
        <taxon>Bacteria</taxon>
        <taxon>Bacillati</taxon>
        <taxon>Actinomycetota</taxon>
        <taxon>Actinomycetes</taxon>
        <taxon>Kitasatosporales</taxon>
        <taxon>Streptomycetaceae</taxon>
        <taxon>Streptomyces</taxon>
    </lineage>
</organism>
<protein>
    <recommendedName>
        <fullName evidence="3">Major facilitator superfamily (MFS) profile domain-containing protein</fullName>
    </recommendedName>
</protein>
<dbReference type="EMBL" id="CP115300">
    <property type="protein sequence ID" value="WBO61933.1"/>
    <property type="molecule type" value="Genomic_DNA"/>
</dbReference>